<keyword evidence="3" id="KW-0812">Transmembrane</keyword>
<evidence type="ECO:0000313" key="4">
    <source>
        <dbReference type="EMBL" id="KEZ86050.1"/>
    </source>
</evidence>
<evidence type="ECO:0008006" key="6">
    <source>
        <dbReference type="Google" id="ProtNLM"/>
    </source>
</evidence>
<keyword evidence="3" id="KW-1133">Transmembrane helix</keyword>
<reference evidence="4 5" key="1">
    <citation type="submission" date="2014-07" db="EMBL/GenBank/DDBJ databases">
        <title>Draft genome of Clostridium sulfidigenes 113A isolated from sediments associated with methane hydrate from Krishna Godavari basin.</title>
        <authorList>
            <person name="Honkalas V.S."/>
            <person name="Dabir A.P."/>
            <person name="Arora P."/>
            <person name="Dhakephalkar P.K."/>
        </authorList>
    </citation>
    <scope>NUCLEOTIDE SEQUENCE [LARGE SCALE GENOMIC DNA]</scope>
    <source>
        <strain evidence="4 5">113A</strain>
    </source>
</reference>
<organism evidence="4 5">
    <name type="scientific">Clostridium sulfidigenes</name>
    <dbReference type="NCBI Taxonomy" id="318464"/>
    <lineage>
        <taxon>Bacteria</taxon>
        <taxon>Bacillati</taxon>
        <taxon>Bacillota</taxon>
        <taxon>Clostridia</taxon>
        <taxon>Eubacteriales</taxon>
        <taxon>Clostridiaceae</taxon>
        <taxon>Clostridium</taxon>
    </lineage>
</organism>
<dbReference type="Pfam" id="PF04203">
    <property type="entry name" value="Sortase"/>
    <property type="match status" value="1"/>
</dbReference>
<evidence type="ECO:0000256" key="3">
    <source>
        <dbReference type="SAM" id="Phobius"/>
    </source>
</evidence>
<keyword evidence="3" id="KW-0472">Membrane</keyword>
<dbReference type="AlphaFoldDB" id="A0A084JAR6"/>
<feature type="active site" description="Proton donor/acceptor" evidence="2">
    <location>
        <position position="153"/>
    </location>
</feature>
<dbReference type="GO" id="GO:0016787">
    <property type="term" value="F:hydrolase activity"/>
    <property type="evidence" value="ECO:0007669"/>
    <property type="project" value="UniProtKB-KW"/>
</dbReference>
<comment type="caution">
    <text evidence="4">The sequence shown here is derived from an EMBL/GenBank/DDBJ whole genome shotgun (WGS) entry which is preliminary data.</text>
</comment>
<keyword evidence="5" id="KW-1185">Reference proteome</keyword>
<name>A0A084JAR6_9CLOT</name>
<dbReference type="Proteomes" id="UP000028542">
    <property type="component" value="Unassembled WGS sequence"/>
</dbReference>
<gene>
    <name evidence="4" type="ORF">IO99_11800</name>
</gene>
<feature type="transmembrane region" description="Helical" evidence="3">
    <location>
        <begin position="20"/>
        <end position="38"/>
    </location>
</feature>
<dbReference type="Gene3D" id="2.40.260.10">
    <property type="entry name" value="Sortase"/>
    <property type="match status" value="1"/>
</dbReference>
<protein>
    <recommendedName>
        <fullName evidence="6">Sortase</fullName>
    </recommendedName>
</protein>
<dbReference type="InterPro" id="IPR005754">
    <property type="entry name" value="Sortase"/>
</dbReference>
<keyword evidence="1" id="KW-0378">Hydrolase</keyword>
<dbReference type="CDD" id="cd05826">
    <property type="entry name" value="Sortase_B"/>
    <property type="match status" value="1"/>
</dbReference>
<dbReference type="InterPro" id="IPR009835">
    <property type="entry name" value="SrtB"/>
</dbReference>
<evidence type="ECO:0000256" key="1">
    <source>
        <dbReference type="ARBA" id="ARBA00022801"/>
    </source>
</evidence>
<dbReference type="eggNOG" id="COG4509">
    <property type="taxonomic scope" value="Bacteria"/>
</dbReference>
<dbReference type="STRING" id="318464.IO99_11800"/>
<sequence>MSMKYKTKQQITFYRNIKIIILSLMMIYCIYQISHYIYNSYCNNKLNSQLQELHIDNTQETKTSENNINNSEKLKSKEDAKINFKDLLAINSEVVGWIKIQDTNINYPVVKGKDNEYYLNHNIKKESSASGSIFMDYRNKVNEEDLNTIIYGHNMKDGSMFKTLTSYKEEDFLINHPIIELTTLNKITKWEIFSVYITDTSFNYIRTNFENEEDYGSFLSTLKNKSTHDVGINVTSDDVILTLSTCTYEFYDARFAIHARLIRE</sequence>
<dbReference type="NCBIfam" id="TIGR03064">
    <property type="entry name" value="sortase_srtB"/>
    <property type="match status" value="1"/>
</dbReference>
<proteinExistence type="predicted"/>
<dbReference type="InterPro" id="IPR023365">
    <property type="entry name" value="Sortase_dom-sf"/>
</dbReference>
<evidence type="ECO:0000256" key="2">
    <source>
        <dbReference type="PIRSR" id="PIRSR605754-1"/>
    </source>
</evidence>
<dbReference type="EMBL" id="JPMD01000027">
    <property type="protein sequence ID" value="KEZ86050.1"/>
    <property type="molecule type" value="Genomic_DNA"/>
</dbReference>
<evidence type="ECO:0000313" key="5">
    <source>
        <dbReference type="Proteomes" id="UP000028542"/>
    </source>
</evidence>
<dbReference type="SUPFAM" id="SSF63817">
    <property type="entry name" value="Sortase"/>
    <property type="match status" value="1"/>
</dbReference>
<accession>A0A084JAR6</accession>
<feature type="active site" description="Acyl-thioester intermediate" evidence="2">
    <location>
        <position position="246"/>
    </location>
</feature>